<dbReference type="AlphaFoldDB" id="A3K998"/>
<keyword evidence="2" id="KW-1185">Reference proteome</keyword>
<accession>A3K998</accession>
<dbReference type="Proteomes" id="UP000005713">
    <property type="component" value="Unassembled WGS sequence"/>
</dbReference>
<name>A3K998_SAGS3</name>
<comment type="caution">
    <text evidence="1">The sequence shown here is derived from an EMBL/GenBank/DDBJ whole genome shotgun (WGS) entry which is preliminary data.</text>
</comment>
<evidence type="ECO:0000313" key="1">
    <source>
        <dbReference type="EMBL" id="EBA06270.1"/>
    </source>
</evidence>
<gene>
    <name evidence="1" type="ORF">SSE37_15346</name>
</gene>
<dbReference type="EMBL" id="AAYA01000017">
    <property type="protein sequence ID" value="EBA06270.1"/>
    <property type="molecule type" value="Genomic_DNA"/>
</dbReference>
<reference evidence="1 2" key="1">
    <citation type="submission" date="2006-06" db="EMBL/GenBank/DDBJ databases">
        <authorList>
            <person name="Moran M.A."/>
            <person name="Ferriera S."/>
            <person name="Johnson J."/>
            <person name="Kravitz S."/>
            <person name="Beeson K."/>
            <person name="Sutton G."/>
            <person name="Rogers Y.-H."/>
            <person name="Friedman R."/>
            <person name="Frazier M."/>
            <person name="Venter J.C."/>
        </authorList>
    </citation>
    <scope>NUCLEOTIDE SEQUENCE [LARGE SCALE GENOMIC DNA]</scope>
    <source>
        <strain evidence="1 2">E-37</strain>
    </source>
</reference>
<protein>
    <submittedName>
        <fullName evidence="1">Uncharacterized protein</fullName>
    </submittedName>
</protein>
<organism evidence="1 2">
    <name type="scientific">Sagittula stellata (strain ATCC 700073 / DSM 11524 / E-37)</name>
    <dbReference type="NCBI Taxonomy" id="388399"/>
    <lineage>
        <taxon>Bacteria</taxon>
        <taxon>Pseudomonadati</taxon>
        <taxon>Pseudomonadota</taxon>
        <taxon>Alphaproteobacteria</taxon>
        <taxon>Rhodobacterales</taxon>
        <taxon>Roseobacteraceae</taxon>
        <taxon>Sagittula</taxon>
    </lineage>
</organism>
<evidence type="ECO:0000313" key="2">
    <source>
        <dbReference type="Proteomes" id="UP000005713"/>
    </source>
</evidence>
<proteinExistence type="predicted"/>
<dbReference type="OrthoDB" id="7877306at2"/>
<sequence>MEHLDSIGAYARDPDFEPRHNILYDLDGCRLPHHGFAEMRAIAMNSRRSFLAHSEQVRHACYVTDDVAFGMCRMLQMLLDDAPWETEIFRSRTEALNFMRLDVAHPDYAAFVESWMGRRDVHSALALPHTAAAVAY</sequence>
<dbReference type="RefSeq" id="WP_005862892.1">
    <property type="nucleotide sequence ID" value="NZ_AAYA01000017.1"/>
</dbReference>